<reference evidence="3" key="1">
    <citation type="submission" date="2019-05" db="EMBL/GenBank/DDBJ databases">
        <authorList>
            <person name="Ashton P.M."/>
            <person name="Dallman T."/>
            <person name="Nair S."/>
            <person name="De Pinna E."/>
            <person name="Peters T."/>
            <person name="Grant K."/>
        </authorList>
    </citation>
    <scope>NUCLEOTIDE SEQUENCE</scope>
    <source>
        <strain evidence="2">638096</strain>
        <strain evidence="3">741676</strain>
    </source>
</reference>
<comment type="caution">
    <text evidence="3">The sequence shown here is derived from an EMBL/GenBank/DDBJ whole genome shotgun (WGS) entry which is preliminary data.</text>
</comment>
<dbReference type="EMBL" id="AAHSMS010000011">
    <property type="protein sequence ID" value="EBZ8648561.1"/>
    <property type="molecule type" value="Genomic_DNA"/>
</dbReference>
<accession>A0A5I6HPU8</accession>
<organism evidence="3">
    <name type="scientific">Salmonella enterica subsp. enterica serovar Hull</name>
    <dbReference type="NCBI Taxonomy" id="1403564"/>
    <lineage>
        <taxon>Bacteria</taxon>
        <taxon>Pseudomonadati</taxon>
        <taxon>Pseudomonadota</taxon>
        <taxon>Gammaproteobacteria</taxon>
        <taxon>Enterobacterales</taxon>
        <taxon>Enterobacteriaceae</taxon>
        <taxon>Salmonella</taxon>
    </lineage>
</organism>
<name>A0A5I6HPU8_SALET</name>
<sequence length="380" mass="44450">MKNMFKGYLAFLPEPKSIELKKATICFDTSALLNIYRYPKNAANDFIRAIEYFKENIWLPYFVALEYQSNRVTVLQQQAKVFDELLGKSKKFKDDVLGLFSDKQHHSIPYDDVAHLVEQFDESFRNFIEGIKGNHPNYFRYDPIQTQLMDLFDGRVGEVPSRETLEMLYREGEVRFENKIPPGFKDAKNKEHEVKLYGDLIIKSKYADFIIWTEILKQAKITNRSIILVTDEKKEDWCWRENNIILGARPELVTEVSMKAGVDFRLISSTQFISIASKIRKISISKSTLVDIEKSLSPSWKEFILQAFRSIGPVVRLDELYSWIEENPLRSLTANWKATARKTIYYYCKERDLFLGKEVLFEALDDSTYKLLSGDHDFLD</sequence>
<gene>
    <name evidence="2" type="ORF">EHB58_10120</name>
    <name evidence="3" type="ORF">FE762_10790</name>
</gene>
<evidence type="ECO:0000259" key="1">
    <source>
        <dbReference type="Pfam" id="PF18476"/>
    </source>
</evidence>
<feature type="domain" description="PIN like" evidence="1">
    <location>
        <begin position="25"/>
        <end position="252"/>
    </location>
</feature>
<evidence type="ECO:0000313" key="2">
    <source>
        <dbReference type="EMBL" id="EBZ8648561.1"/>
    </source>
</evidence>
<evidence type="ECO:0000313" key="3">
    <source>
        <dbReference type="EMBL" id="ECK9661696.1"/>
    </source>
</evidence>
<proteinExistence type="predicted"/>
<protein>
    <recommendedName>
        <fullName evidence="1">PIN like domain-containing protein</fullName>
    </recommendedName>
</protein>
<dbReference type="AlphaFoldDB" id="A0A5I6HPU8"/>
<dbReference type="EMBL" id="AAJEEO010000010">
    <property type="protein sequence ID" value="ECK9661696.1"/>
    <property type="molecule type" value="Genomic_DNA"/>
</dbReference>
<dbReference type="Pfam" id="PF18476">
    <property type="entry name" value="PIN_8"/>
    <property type="match status" value="1"/>
</dbReference>
<dbReference type="InterPro" id="IPR041578">
    <property type="entry name" value="PIN_8"/>
</dbReference>